<keyword evidence="3" id="KW-1185">Reference proteome</keyword>
<name>A0AAD3CJE6_9STRA</name>
<accession>A0AAD3CJE6</accession>
<proteinExistence type="predicted"/>
<organism evidence="2 3">
    <name type="scientific">Chaetoceros tenuissimus</name>
    <dbReference type="NCBI Taxonomy" id="426638"/>
    <lineage>
        <taxon>Eukaryota</taxon>
        <taxon>Sar</taxon>
        <taxon>Stramenopiles</taxon>
        <taxon>Ochrophyta</taxon>
        <taxon>Bacillariophyta</taxon>
        <taxon>Coscinodiscophyceae</taxon>
        <taxon>Chaetocerotophycidae</taxon>
        <taxon>Chaetocerotales</taxon>
        <taxon>Chaetocerotaceae</taxon>
        <taxon>Chaetoceros</taxon>
    </lineage>
</organism>
<reference evidence="2 3" key="1">
    <citation type="journal article" date="2021" name="Sci. Rep.">
        <title>The genome of the diatom Chaetoceros tenuissimus carries an ancient integrated fragment of an extant virus.</title>
        <authorList>
            <person name="Hongo Y."/>
            <person name="Kimura K."/>
            <person name="Takaki Y."/>
            <person name="Yoshida Y."/>
            <person name="Baba S."/>
            <person name="Kobayashi G."/>
            <person name="Nagasaki K."/>
            <person name="Hano T."/>
            <person name="Tomaru Y."/>
        </authorList>
    </citation>
    <scope>NUCLEOTIDE SEQUENCE [LARGE SCALE GENOMIC DNA]</scope>
    <source>
        <strain evidence="2 3">NIES-3715</strain>
    </source>
</reference>
<feature type="compositionally biased region" description="Basic and acidic residues" evidence="1">
    <location>
        <begin position="379"/>
        <end position="389"/>
    </location>
</feature>
<feature type="region of interest" description="Disordered" evidence="1">
    <location>
        <begin position="369"/>
        <end position="402"/>
    </location>
</feature>
<evidence type="ECO:0000313" key="3">
    <source>
        <dbReference type="Proteomes" id="UP001054902"/>
    </source>
</evidence>
<sequence>MDSIKSSSREHPQTVQKPRNGKFLGLHGKFSESEYFNGTPDTQPETPDIFGLHSVESKNKGRGNDEHLIPLATCDENHFFSPIGRVAMNLNDDYDVESLGEGLDSPEAKETPESNKKSSKRRMFEALMAIAKSPVEKKKENTFNSKKDLMSALRGFAHTPEKKSDDSIEVMNSESNDNHLSCSAEDSNKAVAPYKTPAKETCTSGIDILIQASPAKQVLDSNKSVDNSVDIIKSSPDAKEIAHLNTALESLKNKLYDDFDDSDSRVGSNALENYKAAVAKFRCMELQQQHHHGAQKTMCSKHPTQSAGIDFVDESPGQNEIKLSLSAPQVKENNDTMHAKQDVSDSVPTKFAPYTLKLVKSITQLDPIKNTDTNAISPEKGDEDEKKNESFGSTHASPGIKTPSLREKLMLMGALLPDISPSKSEVISVCGAESVASTVVTQKMSVVHASYLVASDYVDKVVANSTIKTSTSHPSHLGERKNETRLKQEDLSPNLLDKANVSCEEDPLTPNLLDKADGSSPCQTEDNLSQSAEDPLTPNLLDKANDTPVRAPNSEVREKVITPNIFDKAESLHQRLQAVGTPNKLPEAYNDISDISYLPRQYGDTQNNAKKSTYRLQTSTTEKDELDKVLDNVIKLNLGPTLTNEILQSVKKCSRDLGAPSLGINQIDIDVDYDDHSEVSSLGTGSILSNVALSTLNALARKNPKEPIENIIRDFNRMQKMQNSTDFLAVDSLQYSPDTAHSPPLESAFPSNPLFRIQPPRADTKKGKDKRRYEMIYKQEKRFIPSIENGVLNDFEKLQKEVEYKSKQKITDQISALKVEKKQDFQHNQYLMDEFEKIENRDSSRQWMSKPGNFGTDTATRKKSNDEWLVNFEEPCDEKIEPLKGLLKDEKEEIGDAIEQKKLMYENIENSVHSDMDDEEDREIKKKKKKKKVLKKMAKLIKRKKKTHDEEGSIGIASLSTMNTAEDGKGKKNRFKFLKSLRRKKKKSKDTGNVCESSVMFDDDNIEEVSESFIVDNIDVVENDEAEVSYYSDCSEETSLASKNSCAYATLET</sequence>
<feature type="region of interest" description="Disordered" evidence="1">
    <location>
        <begin position="469"/>
        <end position="556"/>
    </location>
</feature>
<gene>
    <name evidence="2" type="ORF">CTEN210_02440</name>
</gene>
<protein>
    <submittedName>
        <fullName evidence="2">Uncharacterized protein</fullName>
    </submittedName>
</protein>
<feature type="region of interest" description="Disordered" evidence="1">
    <location>
        <begin position="97"/>
        <end position="120"/>
    </location>
</feature>
<feature type="compositionally biased region" description="Basic and acidic residues" evidence="1">
    <location>
        <begin position="106"/>
        <end position="116"/>
    </location>
</feature>
<dbReference type="EMBL" id="BLLK01000022">
    <property type="protein sequence ID" value="GFH45966.1"/>
    <property type="molecule type" value="Genomic_DNA"/>
</dbReference>
<feature type="region of interest" description="Disordered" evidence="1">
    <location>
        <begin position="1"/>
        <end position="58"/>
    </location>
</feature>
<feature type="compositionally biased region" description="Polar residues" evidence="1">
    <location>
        <begin position="520"/>
        <end position="532"/>
    </location>
</feature>
<comment type="caution">
    <text evidence="2">The sequence shown here is derived from an EMBL/GenBank/DDBJ whole genome shotgun (WGS) entry which is preliminary data.</text>
</comment>
<evidence type="ECO:0000313" key="2">
    <source>
        <dbReference type="EMBL" id="GFH45966.1"/>
    </source>
</evidence>
<dbReference type="AlphaFoldDB" id="A0AAD3CJE6"/>
<feature type="compositionally biased region" description="Basic and acidic residues" evidence="1">
    <location>
        <begin position="476"/>
        <end position="490"/>
    </location>
</feature>
<feature type="compositionally biased region" description="Polar residues" evidence="1">
    <location>
        <begin position="34"/>
        <end position="45"/>
    </location>
</feature>
<dbReference type="Proteomes" id="UP001054902">
    <property type="component" value="Unassembled WGS sequence"/>
</dbReference>
<evidence type="ECO:0000256" key="1">
    <source>
        <dbReference type="SAM" id="MobiDB-lite"/>
    </source>
</evidence>